<dbReference type="PANTHER" id="PTHR34473:SF3">
    <property type="entry name" value="TRANSMEMBRANE PROTEIN-RELATED"/>
    <property type="match status" value="1"/>
</dbReference>
<sequence>MASSSAVSSPDASSAPDGVRRALLPTSRLTALEADLQSVWRIKLCLLHTVVFLTALFFGITQWFSGANGAVILSVLGGLLLLMTLYIVFWPRWRYQAWGYDLHEDELVLEHGVITHVRSVVPLRRIQHLDVSQDLFEREFDLGRLVIHTAGTRSSDVVIPGLPLTTAEQIRDDVKQYILDDPLTEDVL</sequence>
<gene>
    <name evidence="3" type="ORF">CRI93_00765</name>
</gene>
<comment type="caution">
    <text evidence="3">The sequence shown here is derived from an EMBL/GenBank/DDBJ whole genome shotgun (WGS) entry which is preliminary data.</text>
</comment>
<reference evidence="3 4" key="1">
    <citation type="submission" date="2017-10" db="EMBL/GenBank/DDBJ databases">
        <title>Draft genome of Longimonas halophila.</title>
        <authorList>
            <person name="Goh K.M."/>
            <person name="Shamsir M.S."/>
            <person name="Lim S.W."/>
        </authorList>
    </citation>
    <scope>NUCLEOTIDE SEQUENCE [LARGE SCALE GENOMIC DNA]</scope>
    <source>
        <strain evidence="3 4">KCTC 42399</strain>
    </source>
</reference>
<evidence type="ECO:0000259" key="2">
    <source>
        <dbReference type="Pfam" id="PF03703"/>
    </source>
</evidence>
<dbReference type="AlphaFoldDB" id="A0A2H3NWI1"/>
<accession>A0A2H3NWI1</accession>
<dbReference type="InterPro" id="IPR005182">
    <property type="entry name" value="YdbS-like_PH"/>
</dbReference>
<keyword evidence="4" id="KW-1185">Reference proteome</keyword>
<keyword evidence="1" id="KW-0472">Membrane</keyword>
<feature type="transmembrane region" description="Helical" evidence="1">
    <location>
        <begin position="44"/>
        <end position="64"/>
    </location>
</feature>
<dbReference type="PANTHER" id="PTHR34473">
    <property type="entry name" value="UPF0699 TRANSMEMBRANE PROTEIN YDBS"/>
    <property type="match status" value="1"/>
</dbReference>
<protein>
    <recommendedName>
        <fullName evidence="2">YdbS-like PH domain-containing protein</fullName>
    </recommendedName>
</protein>
<name>A0A2H3NWI1_9BACT</name>
<evidence type="ECO:0000313" key="3">
    <source>
        <dbReference type="EMBL" id="PEN09294.1"/>
    </source>
</evidence>
<evidence type="ECO:0000256" key="1">
    <source>
        <dbReference type="SAM" id="Phobius"/>
    </source>
</evidence>
<keyword evidence="1" id="KW-1133">Transmembrane helix</keyword>
<dbReference type="Proteomes" id="UP000221024">
    <property type="component" value="Unassembled WGS sequence"/>
</dbReference>
<feature type="domain" description="YdbS-like PH" evidence="2">
    <location>
        <begin position="95"/>
        <end position="172"/>
    </location>
</feature>
<dbReference type="EMBL" id="PDEP01000001">
    <property type="protein sequence ID" value="PEN09294.1"/>
    <property type="molecule type" value="Genomic_DNA"/>
</dbReference>
<evidence type="ECO:0000313" key="4">
    <source>
        <dbReference type="Proteomes" id="UP000221024"/>
    </source>
</evidence>
<dbReference type="RefSeq" id="WP_098060693.1">
    <property type="nucleotide sequence ID" value="NZ_PDEP01000001.1"/>
</dbReference>
<organism evidence="3 4">
    <name type="scientific">Longimonas halophila</name>
    <dbReference type="NCBI Taxonomy" id="1469170"/>
    <lineage>
        <taxon>Bacteria</taxon>
        <taxon>Pseudomonadati</taxon>
        <taxon>Rhodothermota</taxon>
        <taxon>Rhodothermia</taxon>
        <taxon>Rhodothermales</taxon>
        <taxon>Salisaetaceae</taxon>
        <taxon>Longimonas</taxon>
    </lineage>
</organism>
<proteinExistence type="predicted"/>
<keyword evidence="1" id="KW-0812">Transmembrane</keyword>
<dbReference type="Pfam" id="PF03703">
    <property type="entry name" value="bPH_2"/>
    <property type="match status" value="1"/>
</dbReference>
<dbReference type="OrthoDB" id="1524472at2"/>
<feature type="transmembrane region" description="Helical" evidence="1">
    <location>
        <begin position="70"/>
        <end position="89"/>
    </location>
</feature>